<dbReference type="RefSeq" id="WP_151561181.1">
    <property type="nucleotide sequence ID" value="NZ_WBMT01000007.1"/>
</dbReference>
<name>A0A6H9YSL8_9ACTN</name>
<accession>A0A6H9YSL8</accession>
<sequence length="140" mass="15120">MGDRLTRPTGRPASGERARRIPGLIEAAKGVLAHERGAAMAEATEDGRLTPAELARQLGISRTKAYEAIDTVRRCHGDLVNARLDKLAALAHAALTEQHREPGDIVVITWNLPYDQPRDMSASAPGPSSPDPREAGWPRT</sequence>
<reference evidence="2 3" key="1">
    <citation type="submission" date="2019-09" db="EMBL/GenBank/DDBJ databases">
        <title>Actinomadura physcomitrii sp. nov., a novel actinomycete isolated from moss [Physcomitrium sphaericum (Ludw) Fuernr].</title>
        <authorList>
            <person name="Zhuang X."/>
            <person name="Liu C."/>
        </authorList>
    </citation>
    <scope>NUCLEOTIDE SEQUENCE [LARGE SCALE GENOMIC DNA]</scope>
    <source>
        <strain evidence="2 3">HMC1</strain>
    </source>
</reference>
<evidence type="ECO:0000256" key="1">
    <source>
        <dbReference type="SAM" id="MobiDB-lite"/>
    </source>
</evidence>
<evidence type="ECO:0000313" key="2">
    <source>
        <dbReference type="EMBL" id="KAB2348453.1"/>
    </source>
</evidence>
<dbReference type="EMBL" id="WBMT01000007">
    <property type="protein sequence ID" value="KAB2348453.1"/>
    <property type="molecule type" value="Genomic_DNA"/>
</dbReference>
<keyword evidence="3" id="KW-1185">Reference proteome</keyword>
<comment type="caution">
    <text evidence="2">The sequence shown here is derived from an EMBL/GenBank/DDBJ whole genome shotgun (WGS) entry which is preliminary data.</text>
</comment>
<protein>
    <recommendedName>
        <fullName evidence="4">Helix-turn-helix domain-containing protein</fullName>
    </recommendedName>
</protein>
<organism evidence="2 3">
    <name type="scientific">Actinomadura rudentiformis</name>
    <dbReference type="NCBI Taxonomy" id="359158"/>
    <lineage>
        <taxon>Bacteria</taxon>
        <taxon>Bacillati</taxon>
        <taxon>Actinomycetota</taxon>
        <taxon>Actinomycetes</taxon>
        <taxon>Streptosporangiales</taxon>
        <taxon>Thermomonosporaceae</taxon>
        <taxon>Actinomadura</taxon>
    </lineage>
</organism>
<proteinExistence type="predicted"/>
<feature type="region of interest" description="Disordered" evidence="1">
    <location>
        <begin position="116"/>
        <end position="140"/>
    </location>
</feature>
<feature type="compositionally biased region" description="Basic and acidic residues" evidence="1">
    <location>
        <begin position="131"/>
        <end position="140"/>
    </location>
</feature>
<evidence type="ECO:0008006" key="4">
    <source>
        <dbReference type="Google" id="ProtNLM"/>
    </source>
</evidence>
<gene>
    <name evidence="2" type="ORF">F8566_16855</name>
</gene>
<evidence type="ECO:0000313" key="3">
    <source>
        <dbReference type="Proteomes" id="UP000468735"/>
    </source>
</evidence>
<dbReference type="AlphaFoldDB" id="A0A6H9YSL8"/>
<dbReference type="Proteomes" id="UP000468735">
    <property type="component" value="Unassembled WGS sequence"/>
</dbReference>